<comment type="caution">
    <text evidence="1">The sequence shown here is derived from an EMBL/GenBank/DDBJ whole genome shotgun (WGS) entry which is preliminary data.</text>
</comment>
<evidence type="ECO:0000313" key="2">
    <source>
        <dbReference type="Proteomes" id="UP000037392"/>
    </source>
</evidence>
<dbReference type="RefSeq" id="WP_045092304.1">
    <property type="nucleotide sequence ID" value="NZ_KQ235876.1"/>
</dbReference>
<protein>
    <submittedName>
        <fullName evidence="1">Uncharacterized protein</fullName>
    </submittedName>
</protein>
<dbReference type="PATRIC" id="fig|742734.4.peg.1088"/>
<dbReference type="GeneID" id="93165384"/>
<organism evidence="1 2">
    <name type="scientific">[Clostridium] citroniae WAL-19142</name>
    <dbReference type="NCBI Taxonomy" id="742734"/>
    <lineage>
        <taxon>Bacteria</taxon>
        <taxon>Bacillati</taxon>
        <taxon>Bacillota</taxon>
        <taxon>Clostridia</taxon>
        <taxon>Lachnospirales</taxon>
        <taxon>Lachnospiraceae</taxon>
        <taxon>Enterocloster</taxon>
    </lineage>
</organism>
<gene>
    <name evidence="1" type="ORF">HMPREF9470_01024</name>
</gene>
<sequence>MKRRQGSLGRESVDTAPTAADFPRRMWDKKDIGPDYRKYLNMWLRAGVDLGCVILVPAARYQPDIREYMLSYFGDEIMVLERGEDGAVTKTVIKRKDIFCFCSTEDLLRGCISIYWGTRYEIHRTALPYNRVRRELFLPVVNWLADCPADFYSPKAPGADAVPRRLKEEQPSLYHYGKDVYRFGNRGRRWEWWGLGAPGAFGKKRQMRSACLSCELEKGQVFILQTGSQVDIWYLKRGDAQAFVEEQGREKKIVVTVKSEPVMTRSFRVR</sequence>
<dbReference type="EMBL" id="ADLK01000006">
    <property type="protein sequence ID" value="KMW23233.1"/>
    <property type="molecule type" value="Genomic_DNA"/>
</dbReference>
<dbReference type="Proteomes" id="UP000037392">
    <property type="component" value="Unassembled WGS sequence"/>
</dbReference>
<evidence type="ECO:0000313" key="1">
    <source>
        <dbReference type="EMBL" id="KMW23233.1"/>
    </source>
</evidence>
<dbReference type="AlphaFoldDB" id="A0A0J9CDF0"/>
<proteinExistence type="predicted"/>
<name>A0A0J9CDF0_9FIRM</name>
<accession>A0A0J9CDF0</accession>
<reference evidence="1 2" key="1">
    <citation type="submission" date="2011-04" db="EMBL/GenBank/DDBJ databases">
        <title>The Genome Sequence of Clostridium citroniae WAL-19142.</title>
        <authorList>
            <consortium name="The Broad Institute Genome Sequencing Platform"/>
            <person name="Earl A."/>
            <person name="Ward D."/>
            <person name="Feldgarden M."/>
            <person name="Gevers D."/>
            <person name="Warren Y.A."/>
            <person name="Tyrrell K.L."/>
            <person name="Citron D.M."/>
            <person name="Goldstein E.J."/>
            <person name="Daigneault M."/>
            <person name="Allen-Vercoe E."/>
            <person name="Young S.K."/>
            <person name="Zeng Q."/>
            <person name="Gargeya S."/>
            <person name="Fitzgerald M."/>
            <person name="Haas B."/>
            <person name="Abouelleil A."/>
            <person name="Alvarado L."/>
            <person name="Arachchi H.M."/>
            <person name="Berlin A."/>
            <person name="Brown A."/>
            <person name="Chapman S.B."/>
            <person name="Chen Z."/>
            <person name="Dunbar C."/>
            <person name="Freedman E."/>
            <person name="Gearin G."/>
            <person name="Gellesch M."/>
            <person name="Goldberg J."/>
            <person name="Griggs A."/>
            <person name="Gujja S."/>
            <person name="Heilman E.R."/>
            <person name="Heiman D."/>
            <person name="Howarth C."/>
            <person name="Larson L."/>
            <person name="Lui A."/>
            <person name="MacDonald P.J."/>
            <person name="Mehta T."/>
            <person name="Montmayeur A."/>
            <person name="Murphy C."/>
            <person name="Neiman D."/>
            <person name="Pearson M."/>
            <person name="Priest M."/>
            <person name="Roberts A."/>
            <person name="Saif S."/>
            <person name="Shea T."/>
            <person name="Shenoy N."/>
            <person name="Sisk P."/>
            <person name="Stolte C."/>
            <person name="Sykes S."/>
            <person name="White J."/>
            <person name="Yandava C."/>
            <person name="Wortman J."/>
            <person name="Nusbaum C."/>
            <person name="Birren B."/>
        </authorList>
    </citation>
    <scope>NUCLEOTIDE SEQUENCE [LARGE SCALE GENOMIC DNA]</scope>
    <source>
        <strain evidence="1 2">WAL-19142</strain>
    </source>
</reference>